<dbReference type="PROSITE" id="PS51832">
    <property type="entry name" value="HD_GYP"/>
    <property type="match status" value="1"/>
</dbReference>
<dbReference type="SUPFAM" id="SSF109604">
    <property type="entry name" value="HD-domain/PDEase-like"/>
    <property type="match status" value="1"/>
</dbReference>
<dbReference type="EMBL" id="AP007255">
    <property type="protein sequence ID" value="BAE49357.1"/>
    <property type="molecule type" value="Genomic_DNA"/>
</dbReference>
<dbReference type="CDD" id="cd00156">
    <property type="entry name" value="REC"/>
    <property type="match status" value="1"/>
</dbReference>
<dbReference type="Gene3D" id="3.40.50.2300">
    <property type="match status" value="1"/>
</dbReference>
<dbReference type="Gene3D" id="1.10.3210.10">
    <property type="entry name" value="Hypothetical protein af1432"/>
    <property type="match status" value="1"/>
</dbReference>
<dbReference type="KEGG" id="mag:amb0553"/>
<dbReference type="InterPro" id="IPR003607">
    <property type="entry name" value="HD/PDEase_dom"/>
</dbReference>
<dbReference type="PANTHER" id="PTHR45228">
    <property type="entry name" value="CYCLIC DI-GMP PHOSPHODIESTERASE TM_0186-RELATED"/>
    <property type="match status" value="1"/>
</dbReference>
<dbReference type="GO" id="GO:0008081">
    <property type="term" value="F:phosphoric diester hydrolase activity"/>
    <property type="evidence" value="ECO:0007669"/>
    <property type="project" value="UniProtKB-ARBA"/>
</dbReference>
<evidence type="ECO:0000259" key="3">
    <source>
        <dbReference type="PROSITE" id="PS51832"/>
    </source>
</evidence>
<feature type="modified residue" description="4-aspartylphosphate" evidence="1">
    <location>
        <position position="79"/>
    </location>
</feature>
<proteinExistence type="predicted"/>
<organism evidence="4 5">
    <name type="scientific">Paramagnetospirillum magneticum (strain ATCC 700264 / AMB-1)</name>
    <name type="common">Magnetospirillum magneticum</name>
    <dbReference type="NCBI Taxonomy" id="342108"/>
    <lineage>
        <taxon>Bacteria</taxon>
        <taxon>Pseudomonadati</taxon>
        <taxon>Pseudomonadota</taxon>
        <taxon>Alphaproteobacteria</taxon>
        <taxon>Rhodospirillales</taxon>
        <taxon>Magnetospirillaceae</taxon>
        <taxon>Paramagnetospirillum</taxon>
    </lineage>
</organism>
<evidence type="ECO:0000313" key="4">
    <source>
        <dbReference type="EMBL" id="BAE49357.1"/>
    </source>
</evidence>
<evidence type="ECO:0000256" key="1">
    <source>
        <dbReference type="PROSITE-ProRule" id="PRU00169"/>
    </source>
</evidence>
<evidence type="ECO:0000313" key="5">
    <source>
        <dbReference type="Proteomes" id="UP000007058"/>
    </source>
</evidence>
<gene>
    <name evidence="4" type="ordered locus">amb0553</name>
</gene>
<feature type="domain" description="Response regulatory" evidence="2">
    <location>
        <begin position="29"/>
        <end position="144"/>
    </location>
</feature>
<dbReference type="STRING" id="342108.amb0553"/>
<dbReference type="InterPro" id="IPR001789">
    <property type="entry name" value="Sig_transdc_resp-reg_receiver"/>
</dbReference>
<name>Q2W9W8_PARM1</name>
<protein>
    <submittedName>
        <fullName evidence="4">Response regulator</fullName>
    </submittedName>
</protein>
<dbReference type="CDD" id="cd00077">
    <property type="entry name" value="HDc"/>
    <property type="match status" value="1"/>
</dbReference>
<dbReference type="GO" id="GO:0000160">
    <property type="term" value="P:phosphorelay signal transduction system"/>
    <property type="evidence" value="ECO:0007669"/>
    <property type="project" value="InterPro"/>
</dbReference>
<dbReference type="InterPro" id="IPR006675">
    <property type="entry name" value="HDIG_dom"/>
</dbReference>
<dbReference type="HOGENOM" id="CLU_000445_92_10_5"/>
<dbReference type="InterPro" id="IPR011006">
    <property type="entry name" value="CheY-like_superfamily"/>
</dbReference>
<dbReference type="Pfam" id="PF00072">
    <property type="entry name" value="Response_reg"/>
    <property type="match status" value="1"/>
</dbReference>
<dbReference type="Proteomes" id="UP000007058">
    <property type="component" value="Chromosome"/>
</dbReference>
<keyword evidence="5" id="KW-1185">Reference proteome</keyword>
<dbReference type="SMART" id="SM00448">
    <property type="entry name" value="REC"/>
    <property type="match status" value="1"/>
</dbReference>
<sequence length="360" mass="39643">MAPTLLGAPPSMHLKRDQNMTDMRSRAVDLLVVEDNPADARLIELLLSEVGGIHCRRADCLGQAMGMVAAEPPDAVLLDLSLPDAHGIETVERFRVAAPTLPIVICTGLDDESMGLLALQHGCQDYLVKGQGDGNLIRRTILYAIERKAVEEERRVTAERLKRVLLQTVRSLSLTLEMRDPYTTGHQRRVAQLSTAIGQRMGLSEAVVEGLRTGGLLHDIGKIHIPAEFLSRPGKLSAEVHKVIRMHPQMGWEIMKDIEFPWPVADMIRQHHERLDGSGYPLGLKGDEIILESRIIAVADVLEAISSHRPYRPALGLDVAVAELREHSGSRYDPAVVQACIEVVEERGPGILDEDPSPVL</sequence>
<dbReference type="SUPFAM" id="SSF52172">
    <property type="entry name" value="CheY-like"/>
    <property type="match status" value="1"/>
</dbReference>
<evidence type="ECO:0000259" key="2">
    <source>
        <dbReference type="PROSITE" id="PS50110"/>
    </source>
</evidence>
<dbReference type="InterPro" id="IPR037522">
    <property type="entry name" value="HD_GYP_dom"/>
</dbReference>
<keyword evidence="1" id="KW-0597">Phosphoprotein</keyword>
<dbReference type="PANTHER" id="PTHR45228:SF4">
    <property type="entry name" value="LIPOPROTEIN"/>
    <property type="match status" value="1"/>
</dbReference>
<dbReference type="AlphaFoldDB" id="Q2W9W8"/>
<accession>Q2W9W8</accession>
<dbReference type="Pfam" id="PF13487">
    <property type="entry name" value="HD_5"/>
    <property type="match status" value="1"/>
</dbReference>
<dbReference type="PROSITE" id="PS50110">
    <property type="entry name" value="RESPONSE_REGULATORY"/>
    <property type="match status" value="1"/>
</dbReference>
<dbReference type="NCBIfam" id="TIGR00277">
    <property type="entry name" value="HDIG"/>
    <property type="match status" value="1"/>
</dbReference>
<dbReference type="InterPro" id="IPR052020">
    <property type="entry name" value="Cyclic_di-GMP/3'3'-cGAMP_PDE"/>
</dbReference>
<dbReference type="SMART" id="SM00471">
    <property type="entry name" value="HDc"/>
    <property type="match status" value="1"/>
</dbReference>
<feature type="domain" description="HD-GYP" evidence="3">
    <location>
        <begin position="161"/>
        <end position="356"/>
    </location>
</feature>
<reference evidence="4 5" key="1">
    <citation type="journal article" date="2005" name="DNA Res.">
        <title>Complete genome sequence of the facultative anaerobic magnetotactic bacterium Magnetospirillum sp. strain AMB-1.</title>
        <authorList>
            <person name="Matsunaga T."/>
            <person name="Okamura Y."/>
            <person name="Fukuda Y."/>
            <person name="Wahyudi A.T."/>
            <person name="Murase Y."/>
            <person name="Takeyama H."/>
        </authorList>
    </citation>
    <scope>NUCLEOTIDE SEQUENCE [LARGE SCALE GENOMIC DNA]</scope>
    <source>
        <strain evidence="5">ATCC 700264 / AMB-1</strain>
    </source>
</reference>